<accession>A0A840C5P6</accession>
<keyword evidence="2" id="KW-1185">Reference proteome</keyword>
<dbReference type="EMBL" id="JACIEN010000005">
    <property type="protein sequence ID" value="MBB4018928.1"/>
    <property type="molecule type" value="Genomic_DNA"/>
</dbReference>
<comment type="caution">
    <text evidence="1">The sequence shown here is derived from an EMBL/GenBank/DDBJ whole genome shotgun (WGS) entry which is preliminary data.</text>
</comment>
<organism evidence="1 2">
    <name type="scientific">Chelatococcus caeni</name>
    <dbReference type="NCBI Taxonomy" id="1348468"/>
    <lineage>
        <taxon>Bacteria</taxon>
        <taxon>Pseudomonadati</taxon>
        <taxon>Pseudomonadota</taxon>
        <taxon>Alphaproteobacteria</taxon>
        <taxon>Hyphomicrobiales</taxon>
        <taxon>Chelatococcaceae</taxon>
        <taxon>Chelatococcus</taxon>
    </lineage>
</organism>
<protein>
    <submittedName>
        <fullName evidence="1">Pimeloyl-ACP methyl ester carboxylesterase</fullName>
    </submittedName>
</protein>
<dbReference type="RefSeq" id="WP_183317704.1">
    <property type="nucleotide sequence ID" value="NZ_JACIEN010000005.1"/>
</dbReference>
<dbReference type="Gene3D" id="3.40.50.1820">
    <property type="entry name" value="alpha/beta hydrolase"/>
    <property type="match status" value="1"/>
</dbReference>
<reference evidence="1 2" key="1">
    <citation type="submission" date="2020-08" db="EMBL/GenBank/DDBJ databases">
        <title>Genomic Encyclopedia of Type Strains, Phase IV (KMG-IV): sequencing the most valuable type-strain genomes for metagenomic binning, comparative biology and taxonomic classification.</title>
        <authorList>
            <person name="Goeker M."/>
        </authorList>
    </citation>
    <scope>NUCLEOTIDE SEQUENCE [LARGE SCALE GENOMIC DNA]</scope>
    <source>
        <strain evidence="1 2">DSM 103737</strain>
    </source>
</reference>
<evidence type="ECO:0000313" key="2">
    <source>
        <dbReference type="Proteomes" id="UP000577362"/>
    </source>
</evidence>
<dbReference type="Proteomes" id="UP000577362">
    <property type="component" value="Unassembled WGS sequence"/>
</dbReference>
<dbReference type="SUPFAM" id="SSF53474">
    <property type="entry name" value="alpha/beta-Hydrolases"/>
    <property type="match status" value="1"/>
</dbReference>
<proteinExistence type="predicted"/>
<evidence type="ECO:0000313" key="1">
    <source>
        <dbReference type="EMBL" id="MBB4018928.1"/>
    </source>
</evidence>
<sequence length="267" mass="29547">MRYFEPAGVTPGPMDVFIHKPAAWRPQDGRLLVVLHGADRNATLLRDTWRPIAERYNLLLIVPEFSEAKFPGTLWYNLGNVTDAARRPQPKAAWTFHALDRAVDAVRQATGAVKDRFQLYGFSAGAQFAHRYLLLTGAPRVDLVVADSGGWYTLPDPTQDYPCGLGGAAPDEEALRSALGHPLVVDVGQHDTKSTDYFGADGYEACAGRQGVNRVARGQFFIAFGKRQAERLKTEFAWRLIEAPGVGHSQEEMAEHASNALFAHMKW</sequence>
<dbReference type="InterPro" id="IPR029058">
    <property type="entry name" value="AB_hydrolase_fold"/>
</dbReference>
<name>A0A840C5P6_9HYPH</name>
<dbReference type="AlphaFoldDB" id="A0A840C5P6"/>
<gene>
    <name evidence="1" type="ORF">GGR16_003975</name>
</gene>